<organism evidence="1 2">
    <name type="scientific">Carpinus fangiana</name>
    <dbReference type="NCBI Taxonomy" id="176857"/>
    <lineage>
        <taxon>Eukaryota</taxon>
        <taxon>Viridiplantae</taxon>
        <taxon>Streptophyta</taxon>
        <taxon>Embryophyta</taxon>
        <taxon>Tracheophyta</taxon>
        <taxon>Spermatophyta</taxon>
        <taxon>Magnoliopsida</taxon>
        <taxon>eudicotyledons</taxon>
        <taxon>Gunneridae</taxon>
        <taxon>Pentapetalae</taxon>
        <taxon>rosids</taxon>
        <taxon>fabids</taxon>
        <taxon>Fagales</taxon>
        <taxon>Betulaceae</taxon>
        <taxon>Carpinus</taxon>
    </lineage>
</organism>
<dbReference type="EMBL" id="VIBQ01000016">
    <property type="protein sequence ID" value="KAB8356341.1"/>
    <property type="molecule type" value="Genomic_DNA"/>
</dbReference>
<protein>
    <submittedName>
        <fullName evidence="1">Uncharacterized protein</fullName>
    </submittedName>
</protein>
<proteinExistence type="predicted"/>
<evidence type="ECO:0000313" key="2">
    <source>
        <dbReference type="Proteomes" id="UP000327013"/>
    </source>
</evidence>
<evidence type="ECO:0000313" key="1">
    <source>
        <dbReference type="EMBL" id="KAB8356341.1"/>
    </source>
</evidence>
<gene>
    <name evidence="1" type="ORF">FH972_023925</name>
</gene>
<keyword evidence="2" id="KW-1185">Reference proteome</keyword>
<comment type="caution">
    <text evidence="1">The sequence shown here is derived from an EMBL/GenBank/DDBJ whole genome shotgun (WGS) entry which is preliminary data.</text>
</comment>
<accession>A0A5N6KWY5</accession>
<reference evidence="1 2" key="1">
    <citation type="submission" date="2019-06" db="EMBL/GenBank/DDBJ databases">
        <title>A chromosomal-level reference genome of Carpinus fangiana (Coryloideae, Betulaceae).</title>
        <authorList>
            <person name="Yang X."/>
            <person name="Wang Z."/>
            <person name="Zhang L."/>
            <person name="Hao G."/>
            <person name="Liu J."/>
            <person name="Yang Y."/>
        </authorList>
    </citation>
    <scope>NUCLEOTIDE SEQUENCE [LARGE SCALE GENOMIC DNA]</scope>
    <source>
        <strain evidence="1">Cfa_2016G</strain>
        <tissue evidence="1">Leaf</tissue>
    </source>
</reference>
<sequence length="62" mass="6708">MARCDCKLHIAGNNGHWPSTLSFAPKKHSLNASCGAFAPLCEPSCQRIVSGPPLHLTRILPR</sequence>
<name>A0A5N6KWY5_9ROSI</name>
<dbReference type="AlphaFoldDB" id="A0A5N6KWY5"/>
<dbReference type="Proteomes" id="UP000327013">
    <property type="component" value="Unassembled WGS sequence"/>
</dbReference>